<evidence type="ECO:0000313" key="4">
    <source>
        <dbReference type="EMBL" id="AHF03425.1"/>
    </source>
</evidence>
<dbReference type="STRING" id="765910.MARPU_05680"/>
<dbReference type="Proteomes" id="UP000005275">
    <property type="component" value="Chromosome"/>
</dbReference>
<dbReference type="InterPro" id="IPR046453">
    <property type="entry name" value="GpA_ATPase"/>
</dbReference>
<dbReference type="eggNOG" id="COG5525">
    <property type="taxonomic scope" value="Bacteria"/>
</dbReference>
<dbReference type="Pfam" id="PF05876">
    <property type="entry name" value="GpA_ATPase"/>
    <property type="match status" value="1"/>
</dbReference>
<dbReference type="HOGENOM" id="CLU_023850_0_1_6"/>
<feature type="region of interest" description="Disordered" evidence="1">
    <location>
        <begin position="528"/>
        <end position="548"/>
    </location>
</feature>
<accession>W0DXT1</accession>
<dbReference type="InterPro" id="IPR046454">
    <property type="entry name" value="GpA_endonuclease"/>
</dbReference>
<gene>
    <name evidence="4" type="ORF">MARPU_05680</name>
</gene>
<dbReference type="EMBL" id="CP007031">
    <property type="protein sequence ID" value="AHF03425.1"/>
    <property type="molecule type" value="Genomic_DNA"/>
</dbReference>
<feature type="domain" description="Phage terminase large subunit GpA ATPase" evidence="2">
    <location>
        <begin position="45"/>
        <end position="306"/>
    </location>
</feature>
<proteinExistence type="predicted"/>
<protein>
    <submittedName>
        <fullName evidence="4">DNA packaging protein</fullName>
    </submittedName>
</protein>
<dbReference type="RefSeq" id="WP_005220660.1">
    <property type="nucleotide sequence ID" value="NZ_CP007031.1"/>
</dbReference>
<dbReference type="Pfam" id="PF20454">
    <property type="entry name" value="GpA_nuclease"/>
    <property type="match status" value="1"/>
</dbReference>
<keyword evidence="5" id="KW-1185">Reference proteome</keyword>
<dbReference type="GO" id="GO:0004519">
    <property type="term" value="F:endonuclease activity"/>
    <property type="evidence" value="ECO:0007669"/>
    <property type="project" value="InterPro"/>
</dbReference>
<dbReference type="InterPro" id="IPR051220">
    <property type="entry name" value="TFA_Chaperone"/>
</dbReference>
<evidence type="ECO:0000259" key="3">
    <source>
        <dbReference type="Pfam" id="PF20454"/>
    </source>
</evidence>
<name>W0DXT1_MARPU</name>
<sequence>MPVDRYASAQGISRDVADIIRPPRRVAVSTCAAEVVRIETPGGYSGPWDAQLTPYMAEPMDLLKSRRHEAVVFVSPARTGKTQALLDGWLAHCVTADPGDMGLYFPTQTLAYDYRKRRIERLHRNSPRLRERLSPRKHDTTIEMIAYRNGMILNLGWPTSSQLAQRDLRYVAMTDYDSFPDDIGGEGEPFGLARKRTQVAMSAGMTLVESSPKRELVTNQWTPDGPHAAPPVKGGILPLYNRGDRRRWYWPCLDGCGARFEPPAMPLYDEAETIEASAATAHICCPHCGTRYLPHDKRRLNIAGHWFREGELDGSPRTAAIASYWVLGCAAAFQQWESLVTNALLAQRELEASGDETALRQTTNTDQGMPYMPRAMAESRGAESLAARIEEAERYRVPDGVRLLLAAVDVQGNRFEVCVIGFGIGGERWIVDRYAIRKTAAGEPLQPAVMQEHWSELTDRVINATYRLPDDRELRVYRTGVDLGGYANRAKGADSTARAYAWWRELRRAGLAHRARLVRGDGSRSAQLVRETLPDTSKRHDRKSGSRGDVPVLILNADRIKDRVSADLARDVPGPGYIHLPSWLSRAQRDELTAEQRTPDGWRQIGNRRNETWDLLCYAEALWLHCGGDRIDWARPPAWAEAWTDNTEVVTADQRRALKATHRPGVRRRASQWW</sequence>
<reference evidence="4 5" key="1">
    <citation type="submission" date="2013-12" db="EMBL/GenBank/DDBJ databases">
        <authorList>
            <consortium name="DOE Joint Genome Institute"/>
            <person name="Bryant D.A."/>
            <person name="Huntemann M."/>
            <person name="Han J."/>
            <person name="Chen A."/>
            <person name="Kyrpides N."/>
            <person name="Mavromatis K."/>
            <person name="Markowitz V."/>
            <person name="Palaniappan K."/>
            <person name="Ivanova N."/>
            <person name="Schaumberg A."/>
            <person name="Pati A."/>
            <person name="Liolios K."/>
            <person name="Nordberg H.P."/>
            <person name="Cantor M.N."/>
            <person name="Hua S.X."/>
            <person name="Woyke T."/>
        </authorList>
    </citation>
    <scope>NUCLEOTIDE SEQUENCE [LARGE SCALE GENOMIC DNA]</scope>
    <source>
        <strain evidence="4 5">984</strain>
    </source>
</reference>
<feature type="domain" description="Terminase large subunit GpA endonuclease" evidence="3">
    <location>
        <begin position="321"/>
        <end position="633"/>
    </location>
</feature>
<evidence type="ECO:0000256" key="1">
    <source>
        <dbReference type="SAM" id="MobiDB-lite"/>
    </source>
</evidence>
<dbReference type="GO" id="GO:0016887">
    <property type="term" value="F:ATP hydrolysis activity"/>
    <property type="evidence" value="ECO:0007669"/>
    <property type="project" value="InterPro"/>
</dbReference>
<evidence type="ECO:0000313" key="5">
    <source>
        <dbReference type="Proteomes" id="UP000005275"/>
    </source>
</evidence>
<dbReference type="AlphaFoldDB" id="W0DXT1"/>
<feature type="compositionally biased region" description="Basic and acidic residues" evidence="1">
    <location>
        <begin position="532"/>
        <end position="546"/>
    </location>
</feature>
<dbReference type="OrthoDB" id="5181253at2"/>
<dbReference type="KEGG" id="mpur:MARPU_05680"/>
<organism evidence="4 5">
    <name type="scientific">Marichromatium purpuratum 984</name>
    <dbReference type="NCBI Taxonomy" id="765910"/>
    <lineage>
        <taxon>Bacteria</taxon>
        <taxon>Pseudomonadati</taxon>
        <taxon>Pseudomonadota</taxon>
        <taxon>Gammaproteobacteria</taxon>
        <taxon>Chromatiales</taxon>
        <taxon>Chromatiaceae</taxon>
        <taxon>Marichromatium</taxon>
    </lineage>
</organism>
<dbReference type="PANTHER" id="PTHR34413">
    <property type="entry name" value="PROPHAGE TAIL FIBER ASSEMBLY PROTEIN HOMOLOG TFAE-RELATED-RELATED"/>
    <property type="match status" value="1"/>
</dbReference>
<evidence type="ECO:0000259" key="2">
    <source>
        <dbReference type="Pfam" id="PF05876"/>
    </source>
</evidence>
<dbReference type="PANTHER" id="PTHR34413:SF2">
    <property type="entry name" value="PROPHAGE TAIL FIBER ASSEMBLY PROTEIN HOMOLOG TFAE-RELATED"/>
    <property type="match status" value="1"/>
</dbReference>